<comment type="caution">
    <text evidence="1">The sequence shown here is derived from an EMBL/GenBank/DDBJ whole genome shotgun (WGS) entry which is preliminary data.</text>
</comment>
<name>A0ACB8C9M4_DERSI</name>
<evidence type="ECO:0000313" key="2">
    <source>
        <dbReference type="Proteomes" id="UP000821865"/>
    </source>
</evidence>
<reference evidence="1" key="1">
    <citation type="submission" date="2020-05" db="EMBL/GenBank/DDBJ databases">
        <title>Large-scale comparative analyses of tick genomes elucidate their genetic diversity and vector capacities.</title>
        <authorList>
            <person name="Jia N."/>
            <person name="Wang J."/>
            <person name="Shi W."/>
            <person name="Du L."/>
            <person name="Sun Y."/>
            <person name="Zhan W."/>
            <person name="Jiang J."/>
            <person name="Wang Q."/>
            <person name="Zhang B."/>
            <person name="Ji P."/>
            <person name="Sakyi L.B."/>
            <person name="Cui X."/>
            <person name="Yuan T."/>
            <person name="Jiang B."/>
            <person name="Yang W."/>
            <person name="Lam T.T.-Y."/>
            <person name="Chang Q."/>
            <person name="Ding S."/>
            <person name="Wang X."/>
            <person name="Zhu J."/>
            <person name="Ruan X."/>
            <person name="Zhao L."/>
            <person name="Wei J."/>
            <person name="Que T."/>
            <person name="Du C."/>
            <person name="Cheng J."/>
            <person name="Dai P."/>
            <person name="Han X."/>
            <person name="Huang E."/>
            <person name="Gao Y."/>
            <person name="Liu J."/>
            <person name="Shao H."/>
            <person name="Ye R."/>
            <person name="Li L."/>
            <person name="Wei W."/>
            <person name="Wang X."/>
            <person name="Wang C."/>
            <person name="Yang T."/>
            <person name="Huo Q."/>
            <person name="Li W."/>
            <person name="Guo W."/>
            <person name="Chen H."/>
            <person name="Zhou L."/>
            <person name="Ni X."/>
            <person name="Tian J."/>
            <person name="Zhou Y."/>
            <person name="Sheng Y."/>
            <person name="Liu T."/>
            <person name="Pan Y."/>
            <person name="Xia L."/>
            <person name="Li J."/>
            <person name="Zhao F."/>
            <person name="Cao W."/>
        </authorList>
    </citation>
    <scope>NUCLEOTIDE SEQUENCE</scope>
    <source>
        <strain evidence="1">Dsil-2018</strain>
    </source>
</reference>
<evidence type="ECO:0000313" key="1">
    <source>
        <dbReference type="EMBL" id="KAH7937545.1"/>
    </source>
</evidence>
<dbReference type="Proteomes" id="UP000821865">
    <property type="component" value="Chromosome 8"/>
</dbReference>
<accession>A0ACB8C9M4</accession>
<keyword evidence="2" id="KW-1185">Reference proteome</keyword>
<gene>
    <name evidence="1" type="ORF">HPB49_012997</name>
</gene>
<proteinExistence type="predicted"/>
<sequence>MGAADDDNDTEGGAVLKWAIGMCGAIVVRTIEDGSEAGCMGLGRGGVAERWHDSADLDMQEDDGRDGGRGADVIMGLCALDDVSKLDTGRVAKVVEMTLLAGTVEETAGDDVLGAVVAVVIGSRSSRGEMADDETIELLFGAA</sequence>
<organism evidence="1 2">
    <name type="scientific">Dermacentor silvarum</name>
    <name type="common">Tick</name>
    <dbReference type="NCBI Taxonomy" id="543639"/>
    <lineage>
        <taxon>Eukaryota</taxon>
        <taxon>Metazoa</taxon>
        <taxon>Ecdysozoa</taxon>
        <taxon>Arthropoda</taxon>
        <taxon>Chelicerata</taxon>
        <taxon>Arachnida</taxon>
        <taxon>Acari</taxon>
        <taxon>Parasitiformes</taxon>
        <taxon>Ixodida</taxon>
        <taxon>Ixodoidea</taxon>
        <taxon>Ixodidae</taxon>
        <taxon>Rhipicephalinae</taxon>
        <taxon>Dermacentor</taxon>
    </lineage>
</organism>
<dbReference type="EMBL" id="CM023477">
    <property type="protein sequence ID" value="KAH7937545.1"/>
    <property type="molecule type" value="Genomic_DNA"/>
</dbReference>
<protein>
    <submittedName>
        <fullName evidence="1">Uncharacterized protein</fullName>
    </submittedName>
</protein>